<reference evidence="1 2" key="1">
    <citation type="submission" date="2024-07" db="EMBL/GenBank/DDBJ databases">
        <title>Uliginosibacterium paludis KCTC:42655.</title>
        <authorList>
            <person name="Kim M.K."/>
        </authorList>
    </citation>
    <scope>NUCLEOTIDE SEQUENCE [LARGE SCALE GENOMIC DNA]</scope>
    <source>
        <strain evidence="1 2">KCTC 42655</strain>
    </source>
</reference>
<keyword evidence="2" id="KW-1185">Reference proteome</keyword>
<proteinExistence type="predicted"/>
<evidence type="ECO:0000313" key="2">
    <source>
        <dbReference type="Proteomes" id="UP001548590"/>
    </source>
</evidence>
<accession>A0ABV2CUE0</accession>
<sequence length="95" mass="10317">MLINTRELFTALSEQVSGEELSLVSIQEVGESGVQIRIDGSQYLSSIGIWPNGCCDVECICISTEKSEFRHVQVGATSEALMLAKQEIRALLAKG</sequence>
<dbReference type="EMBL" id="JBEWLZ010000012">
    <property type="protein sequence ID" value="MET1491508.1"/>
    <property type="molecule type" value="Genomic_DNA"/>
</dbReference>
<comment type="caution">
    <text evidence="1">The sequence shown here is derived from an EMBL/GenBank/DDBJ whole genome shotgun (WGS) entry which is preliminary data.</text>
</comment>
<organism evidence="1 2">
    <name type="scientific">Uliginosibacterium paludis</name>
    <dbReference type="NCBI Taxonomy" id="1615952"/>
    <lineage>
        <taxon>Bacteria</taxon>
        <taxon>Pseudomonadati</taxon>
        <taxon>Pseudomonadota</taxon>
        <taxon>Betaproteobacteria</taxon>
        <taxon>Rhodocyclales</taxon>
        <taxon>Zoogloeaceae</taxon>
        <taxon>Uliginosibacterium</taxon>
    </lineage>
</organism>
<dbReference type="RefSeq" id="WP_345927373.1">
    <property type="nucleotide sequence ID" value="NZ_JBDIVF010000004.1"/>
</dbReference>
<evidence type="ECO:0000313" key="1">
    <source>
        <dbReference type="EMBL" id="MET1491508.1"/>
    </source>
</evidence>
<gene>
    <name evidence="1" type="ORF">ABVT11_16840</name>
</gene>
<dbReference type="Proteomes" id="UP001548590">
    <property type="component" value="Unassembled WGS sequence"/>
</dbReference>
<protein>
    <submittedName>
        <fullName evidence="1">Uncharacterized protein</fullName>
    </submittedName>
</protein>
<name>A0ABV2CUE0_9RHOO</name>